<protein>
    <submittedName>
        <fullName evidence="1">Uncharacterized protein</fullName>
    </submittedName>
</protein>
<name>A0ABD0NLW6_CIRMR</name>
<comment type="caution">
    <text evidence="1">The sequence shown here is derived from an EMBL/GenBank/DDBJ whole genome shotgun (WGS) entry which is preliminary data.</text>
</comment>
<feature type="non-terminal residue" evidence="1">
    <location>
        <position position="55"/>
    </location>
</feature>
<feature type="non-terminal residue" evidence="1">
    <location>
        <position position="1"/>
    </location>
</feature>
<dbReference type="EMBL" id="JAMKFB020000021">
    <property type="protein sequence ID" value="KAL0162250.1"/>
    <property type="molecule type" value="Genomic_DNA"/>
</dbReference>
<sequence>SGLPVEQQLGYDDGSSASSAQIKLGLKYEAKDKRFTVFVMQLSNYSALSLPANQN</sequence>
<evidence type="ECO:0000313" key="1">
    <source>
        <dbReference type="EMBL" id="KAL0162250.1"/>
    </source>
</evidence>
<reference evidence="1 2" key="1">
    <citation type="submission" date="2024-05" db="EMBL/GenBank/DDBJ databases">
        <title>Genome sequencing and assembly of Indian major carp, Cirrhinus mrigala (Hamilton, 1822).</title>
        <authorList>
            <person name="Mohindra V."/>
            <person name="Chowdhury L.M."/>
            <person name="Lal K."/>
            <person name="Jena J.K."/>
        </authorList>
    </citation>
    <scope>NUCLEOTIDE SEQUENCE [LARGE SCALE GENOMIC DNA]</scope>
    <source>
        <strain evidence="1">CM1030</strain>
        <tissue evidence="1">Blood</tissue>
    </source>
</reference>
<evidence type="ECO:0000313" key="2">
    <source>
        <dbReference type="Proteomes" id="UP001529510"/>
    </source>
</evidence>
<proteinExistence type="predicted"/>
<dbReference type="AlphaFoldDB" id="A0ABD0NLW6"/>
<accession>A0ABD0NLW6</accession>
<gene>
    <name evidence="1" type="ORF">M9458_041646</name>
</gene>
<organism evidence="1 2">
    <name type="scientific">Cirrhinus mrigala</name>
    <name type="common">Mrigala</name>
    <dbReference type="NCBI Taxonomy" id="683832"/>
    <lineage>
        <taxon>Eukaryota</taxon>
        <taxon>Metazoa</taxon>
        <taxon>Chordata</taxon>
        <taxon>Craniata</taxon>
        <taxon>Vertebrata</taxon>
        <taxon>Euteleostomi</taxon>
        <taxon>Actinopterygii</taxon>
        <taxon>Neopterygii</taxon>
        <taxon>Teleostei</taxon>
        <taxon>Ostariophysi</taxon>
        <taxon>Cypriniformes</taxon>
        <taxon>Cyprinidae</taxon>
        <taxon>Labeoninae</taxon>
        <taxon>Labeonini</taxon>
        <taxon>Cirrhinus</taxon>
    </lineage>
</organism>
<keyword evidence="2" id="KW-1185">Reference proteome</keyword>
<dbReference type="Proteomes" id="UP001529510">
    <property type="component" value="Unassembled WGS sequence"/>
</dbReference>